<comment type="cofactor">
    <cofactor evidence="1">
        <name>heme</name>
        <dbReference type="ChEBI" id="CHEBI:30413"/>
    </cofactor>
</comment>
<accession>A0ABR2USP0</accession>
<dbReference type="InterPro" id="IPR036396">
    <property type="entry name" value="Cyt_P450_sf"/>
</dbReference>
<evidence type="ECO:0000256" key="6">
    <source>
        <dbReference type="ARBA" id="ARBA00023004"/>
    </source>
</evidence>
<comment type="similarity">
    <text evidence="2 7">Belongs to the cytochrome P450 family.</text>
</comment>
<gene>
    <name evidence="8" type="ORF">SUNI508_01425</name>
</gene>
<evidence type="ECO:0000256" key="7">
    <source>
        <dbReference type="RuleBase" id="RU000461"/>
    </source>
</evidence>
<evidence type="ECO:0000256" key="2">
    <source>
        <dbReference type="ARBA" id="ARBA00010617"/>
    </source>
</evidence>
<keyword evidence="9" id="KW-1185">Reference proteome</keyword>
<comment type="caution">
    <text evidence="8">The sequence shown here is derived from an EMBL/GenBank/DDBJ whole genome shotgun (WGS) entry which is preliminary data.</text>
</comment>
<dbReference type="PRINTS" id="PR00385">
    <property type="entry name" value="P450"/>
</dbReference>
<evidence type="ECO:0000256" key="5">
    <source>
        <dbReference type="ARBA" id="ARBA00023002"/>
    </source>
</evidence>
<name>A0ABR2USP0_9PEZI</name>
<reference evidence="8 9" key="1">
    <citation type="journal article" date="2024" name="J. Plant Pathol.">
        <title>Sequence and assembly of the genome of Seiridium unicorne, isolate CBS 538.82, causal agent of cypress canker disease.</title>
        <authorList>
            <person name="Scali E."/>
            <person name="Rocca G.D."/>
            <person name="Danti R."/>
            <person name="Garbelotto M."/>
            <person name="Barberini S."/>
            <person name="Baroncelli R."/>
            <person name="Emiliani G."/>
        </authorList>
    </citation>
    <scope>NUCLEOTIDE SEQUENCE [LARGE SCALE GENOMIC DNA]</scope>
    <source>
        <strain evidence="8 9">BM-138-508</strain>
    </source>
</reference>
<dbReference type="Proteomes" id="UP001408356">
    <property type="component" value="Unassembled WGS sequence"/>
</dbReference>
<dbReference type="PROSITE" id="PS00086">
    <property type="entry name" value="CYTOCHROME_P450"/>
    <property type="match status" value="1"/>
</dbReference>
<evidence type="ECO:0000313" key="9">
    <source>
        <dbReference type="Proteomes" id="UP001408356"/>
    </source>
</evidence>
<keyword evidence="3 7" id="KW-0349">Heme</keyword>
<dbReference type="PRINTS" id="PR00463">
    <property type="entry name" value="EP450I"/>
</dbReference>
<dbReference type="SUPFAM" id="SSF48264">
    <property type="entry name" value="Cytochrome P450"/>
    <property type="match status" value="1"/>
</dbReference>
<organism evidence="8 9">
    <name type="scientific">Seiridium unicorne</name>
    <dbReference type="NCBI Taxonomy" id="138068"/>
    <lineage>
        <taxon>Eukaryota</taxon>
        <taxon>Fungi</taxon>
        <taxon>Dikarya</taxon>
        <taxon>Ascomycota</taxon>
        <taxon>Pezizomycotina</taxon>
        <taxon>Sordariomycetes</taxon>
        <taxon>Xylariomycetidae</taxon>
        <taxon>Amphisphaeriales</taxon>
        <taxon>Sporocadaceae</taxon>
        <taxon>Seiridium</taxon>
    </lineage>
</organism>
<dbReference type="Pfam" id="PF00067">
    <property type="entry name" value="p450"/>
    <property type="match status" value="1"/>
</dbReference>
<dbReference type="Gene3D" id="1.10.630.10">
    <property type="entry name" value="Cytochrome P450"/>
    <property type="match status" value="1"/>
</dbReference>
<protein>
    <submittedName>
        <fullName evidence="8">Cytochrome protein</fullName>
    </submittedName>
</protein>
<evidence type="ECO:0000256" key="3">
    <source>
        <dbReference type="ARBA" id="ARBA00022617"/>
    </source>
</evidence>
<dbReference type="CDD" id="cd11059">
    <property type="entry name" value="CYP_fungal"/>
    <property type="match status" value="1"/>
</dbReference>
<keyword evidence="6 7" id="KW-0408">Iron</keyword>
<dbReference type="EMBL" id="JARVKF010000396">
    <property type="protein sequence ID" value="KAK9417668.1"/>
    <property type="molecule type" value="Genomic_DNA"/>
</dbReference>
<evidence type="ECO:0000256" key="4">
    <source>
        <dbReference type="ARBA" id="ARBA00022723"/>
    </source>
</evidence>
<evidence type="ECO:0000313" key="8">
    <source>
        <dbReference type="EMBL" id="KAK9417668.1"/>
    </source>
</evidence>
<keyword evidence="4 7" id="KW-0479">Metal-binding</keyword>
<dbReference type="InterPro" id="IPR002401">
    <property type="entry name" value="Cyt_P450_E_grp-I"/>
</dbReference>
<dbReference type="InterPro" id="IPR017972">
    <property type="entry name" value="Cyt_P450_CS"/>
</dbReference>
<dbReference type="PANTHER" id="PTHR24305">
    <property type="entry name" value="CYTOCHROME P450"/>
    <property type="match status" value="1"/>
</dbReference>
<evidence type="ECO:0000256" key="1">
    <source>
        <dbReference type="ARBA" id="ARBA00001971"/>
    </source>
</evidence>
<dbReference type="InterPro" id="IPR001128">
    <property type="entry name" value="Cyt_P450"/>
</dbReference>
<sequence length="492" mass="55844">MIDSSASHLYIPIAALSVAIAGRWQWIYTLLSSPMAKLPGPYSTIFTDIPLKWTMVKGRKPYWVDDLHRRYGPIVRISPYEASVQDTAAVRQIYQVKGEFLKADFYDKLASGIVNVFTTRDVDIHKHQRRLLSGEMAESGLVKHLSVVESKVRMTIERMREEMQQRKTTDVFHWFLSMATDVIGELSFGESFRMLETGEKNQYMHDLKGVAKAGGIRVTFPFLIKVARYITIPVISNAYENRRRTLEYAEQSLQRHQRIVQEQGDEAKPTLLSKLYNKAGEGDDALTFTELRDTATSYIVAGSDTTANTLTYIIWVVCKHPEIKAKLLRELGTLPDGFEYADVRNLSYLNQVVEETLRLYPAAPTGLPRTVPPGGANLAGHYIPAGCTVSAQAWTMHRHPEVFPDPWKYDPSRWENPTKAMKDTFVPFGGGSRVCLGLHLARMELRLATARFFSTFPNATASSREGFKDEDMDPDMFFLLTPNKHRCLIEAY</sequence>
<keyword evidence="7" id="KW-0503">Monooxygenase</keyword>
<dbReference type="InterPro" id="IPR050121">
    <property type="entry name" value="Cytochrome_P450_monoxygenase"/>
</dbReference>
<dbReference type="PANTHER" id="PTHR24305:SF96">
    <property type="entry name" value="CYTOCHROME P450 MONOOXYGENASE STCB-RELATED"/>
    <property type="match status" value="1"/>
</dbReference>
<proteinExistence type="inferred from homology"/>
<keyword evidence="5 7" id="KW-0560">Oxidoreductase</keyword>